<protein>
    <submittedName>
        <fullName evidence="4">Cupin domain-containing protein</fullName>
    </submittedName>
</protein>
<dbReference type="RefSeq" id="WP_127605607.1">
    <property type="nucleotide sequence ID" value="NZ_JARTHJ010000055.1"/>
</dbReference>
<evidence type="ECO:0000313" key="5">
    <source>
        <dbReference type="Proteomes" id="UP000450917"/>
    </source>
</evidence>
<dbReference type="InterPro" id="IPR011051">
    <property type="entry name" value="RmlC_Cupin_sf"/>
</dbReference>
<dbReference type="PANTHER" id="PTHR41517:SF1">
    <property type="entry name" value="CUPIN"/>
    <property type="match status" value="1"/>
</dbReference>
<evidence type="ECO:0000256" key="1">
    <source>
        <dbReference type="ARBA" id="ARBA00022964"/>
    </source>
</evidence>
<accession>A0A7X3CS09</accession>
<dbReference type="GO" id="GO:0051213">
    <property type="term" value="F:dioxygenase activity"/>
    <property type="evidence" value="ECO:0007669"/>
    <property type="project" value="UniProtKB-KW"/>
</dbReference>
<gene>
    <name evidence="4" type="ORF">GNP93_06215</name>
</gene>
<evidence type="ECO:0000313" key="4">
    <source>
        <dbReference type="EMBL" id="MUG70271.1"/>
    </source>
</evidence>
<evidence type="ECO:0000256" key="2">
    <source>
        <dbReference type="ARBA" id="ARBA00023002"/>
    </source>
</evidence>
<reference evidence="4 5" key="1">
    <citation type="submission" date="2019-11" db="EMBL/GenBank/DDBJ databases">
        <title>Draft genome sequences of five Paenibacillus species of dairy origin.</title>
        <authorList>
            <person name="Olajide A.M."/>
            <person name="Chen S."/>
            <person name="Lapointe G."/>
        </authorList>
    </citation>
    <scope>NUCLEOTIDE SEQUENCE [LARGE SCALE GENOMIC DNA]</scope>
    <source>
        <strain evidence="4 5">2CS3</strain>
    </source>
</reference>
<keyword evidence="1" id="KW-0223">Dioxygenase</keyword>
<dbReference type="Gene3D" id="2.60.120.10">
    <property type="entry name" value="Jelly Rolls"/>
    <property type="match status" value="1"/>
</dbReference>
<comment type="caution">
    <text evidence="4">The sequence shown here is derived from an EMBL/GenBank/DDBJ whole genome shotgun (WGS) entry which is preliminary data.</text>
</comment>
<organism evidence="4 5">
    <name type="scientific">Paenibacillus validus</name>
    <dbReference type="NCBI Taxonomy" id="44253"/>
    <lineage>
        <taxon>Bacteria</taxon>
        <taxon>Bacillati</taxon>
        <taxon>Bacillota</taxon>
        <taxon>Bacilli</taxon>
        <taxon>Bacillales</taxon>
        <taxon>Paenibacillaceae</taxon>
        <taxon>Paenibacillus</taxon>
    </lineage>
</organism>
<dbReference type="Pfam" id="PF07883">
    <property type="entry name" value="Cupin_2"/>
    <property type="match status" value="1"/>
</dbReference>
<sequence>MHHGNKPTSEQKLNSFFANLKKLKQRDHQEISSDGLVVHSEDAIWLDSQATGNPSEIGILVDIPAKSLEFYLQKIPANSSSDLQRHVHESVHYVIEGEGYSEIGDQVVTWSKGDFVYTPPWIWHRHYNPHSAEVQMLLVENSRALDALDANRRESLGMVSFEQYFKNNSVKN</sequence>
<dbReference type="InterPro" id="IPR013096">
    <property type="entry name" value="Cupin_2"/>
</dbReference>
<name>A0A7X3CS09_9BACL</name>
<keyword evidence="5" id="KW-1185">Reference proteome</keyword>
<feature type="domain" description="Cupin type-2" evidence="3">
    <location>
        <begin position="72"/>
        <end position="139"/>
    </location>
</feature>
<dbReference type="InterPro" id="IPR047183">
    <property type="entry name" value="GDO-like"/>
</dbReference>
<evidence type="ECO:0000259" key="3">
    <source>
        <dbReference type="Pfam" id="PF07883"/>
    </source>
</evidence>
<dbReference type="EMBL" id="WNZX01000003">
    <property type="protein sequence ID" value="MUG70271.1"/>
    <property type="molecule type" value="Genomic_DNA"/>
</dbReference>
<dbReference type="SUPFAM" id="SSF51182">
    <property type="entry name" value="RmlC-like cupins"/>
    <property type="match status" value="1"/>
</dbReference>
<dbReference type="Proteomes" id="UP000450917">
    <property type="component" value="Unassembled WGS sequence"/>
</dbReference>
<dbReference type="PANTHER" id="PTHR41517">
    <property type="entry name" value="1,2-DIOXYGENASE PROTEIN-RELATED"/>
    <property type="match status" value="1"/>
</dbReference>
<dbReference type="AlphaFoldDB" id="A0A7X3CS09"/>
<keyword evidence="2" id="KW-0560">Oxidoreductase</keyword>
<dbReference type="InterPro" id="IPR014710">
    <property type="entry name" value="RmlC-like_jellyroll"/>
</dbReference>
<proteinExistence type="predicted"/>